<sequence length="708" mass="79273">MAAVVEPGKTDWPELREDLALSPGPRASDGAPTWTLHDPAAHRYYRLGWLEFECLQHWGLADAQAIAEAIEHNTPLNTEAAEIAEFALFLDKHQLAKPRGPAASRRLAEIKKASHTGFWLWLLHNYLFMRVPLLRPDPYLKKALPSLSWLFQRRSIVLLLVMACVAVYLVAQQWSSFSHSFLYVLTPEGILISAAMLSSSKLLHELGHAFTASRAGCRVPCMGIALMMGLPVLWTDVTDAWRLPRRHDRLLIDAAGMLAELALAVLATLLWVVLPDGALRSGVYVLASTTWLITLAINLNPFMRFDGYYLFADYLDVANLQDRSFALARWHLRESLFRFELPPPEVWPQNRRRLLIAYAYATWIYRLLLFAGIAWAVYHFFFKALGLALFAVEIIWFILRPMTKEVAVWRELFASHGKAMRPCLAWLLPVIVLALLFIPWQAHLLIPGLLRAEAEFTLYSTQPARVERVLVHEGQNVKAGQILAELASPDLDFRIASAERHWMELTQQLASQSLDLALARHNPMDLEALQSTLAELEGLRGAHEQLTLRATFDGYIRDLSDSLRLGEWLAKDEPLGMVVGAGNLAVAYAEEADLSRLQPGAEGLFYPDGADLPAFPAQVLSIDRTGARQLTLVELASRYGGAIAVREDEQHRLIPEQGVYRLLLQTGNTVSAQPITVRGRLALSTPPESLAGRLVRSAVAILIRESGW</sequence>
<feature type="transmembrane region" description="Helical" evidence="2">
    <location>
        <begin position="118"/>
        <end position="135"/>
    </location>
</feature>
<feature type="transmembrane region" description="Helical" evidence="2">
    <location>
        <begin position="156"/>
        <end position="175"/>
    </location>
</feature>
<dbReference type="GO" id="GO:0060003">
    <property type="term" value="P:copper ion export"/>
    <property type="evidence" value="ECO:0007669"/>
    <property type="project" value="TreeGrafter"/>
</dbReference>
<keyword evidence="4" id="KW-1185">Reference proteome</keyword>
<dbReference type="OrthoDB" id="9759690at2"/>
<evidence type="ECO:0000256" key="2">
    <source>
        <dbReference type="SAM" id="Phobius"/>
    </source>
</evidence>
<accession>G3IUN3</accession>
<dbReference type="eggNOG" id="COG0845">
    <property type="taxonomic scope" value="Bacteria"/>
</dbReference>
<dbReference type="Gene3D" id="2.40.50.100">
    <property type="match status" value="1"/>
</dbReference>
<dbReference type="RefSeq" id="WP_006890724.1">
    <property type="nucleotide sequence ID" value="NZ_JH109152.1"/>
</dbReference>
<name>G3IUN3_METTV</name>
<dbReference type="InterPro" id="IPR051909">
    <property type="entry name" value="MFP_Cation_Efflux"/>
</dbReference>
<dbReference type="PANTHER" id="PTHR30097:SF4">
    <property type="entry name" value="SLR6042 PROTEIN"/>
    <property type="match status" value="1"/>
</dbReference>
<protein>
    <submittedName>
        <fullName evidence="3">Secretion protein HlyD family protein</fullName>
    </submittedName>
</protein>
<evidence type="ECO:0000313" key="3">
    <source>
        <dbReference type="EMBL" id="EGW22756.1"/>
    </source>
</evidence>
<proteinExistence type="predicted"/>
<feature type="transmembrane region" description="Helical" evidence="2">
    <location>
        <begin position="254"/>
        <end position="274"/>
    </location>
</feature>
<dbReference type="AlphaFoldDB" id="G3IUN3"/>
<feature type="transmembrane region" description="Helical" evidence="2">
    <location>
        <begin position="355"/>
        <end position="378"/>
    </location>
</feature>
<evidence type="ECO:0000256" key="1">
    <source>
        <dbReference type="ARBA" id="ARBA00022448"/>
    </source>
</evidence>
<feature type="transmembrane region" description="Helical" evidence="2">
    <location>
        <begin position="384"/>
        <end position="402"/>
    </location>
</feature>
<organism evidence="3 4">
    <name type="scientific">Methylobacter tundripaludum (strain ATCC BAA-1195 / DSM 17260 / SV96)</name>
    <dbReference type="NCBI Taxonomy" id="697282"/>
    <lineage>
        <taxon>Bacteria</taxon>
        <taxon>Pseudomonadati</taxon>
        <taxon>Pseudomonadota</taxon>
        <taxon>Gammaproteobacteria</taxon>
        <taxon>Methylococcales</taxon>
        <taxon>Methylococcaceae</taxon>
        <taxon>Methylobacter</taxon>
    </lineage>
</organism>
<dbReference type="GO" id="GO:0015679">
    <property type="term" value="P:plasma membrane copper ion transport"/>
    <property type="evidence" value="ECO:0007669"/>
    <property type="project" value="TreeGrafter"/>
</dbReference>
<feature type="transmembrane region" description="Helical" evidence="2">
    <location>
        <begin position="215"/>
        <end position="234"/>
    </location>
</feature>
<feature type="transmembrane region" description="Helical" evidence="2">
    <location>
        <begin position="423"/>
        <end position="442"/>
    </location>
</feature>
<keyword evidence="2" id="KW-0812">Transmembrane</keyword>
<dbReference type="eggNOG" id="COG1994">
    <property type="taxonomic scope" value="Bacteria"/>
</dbReference>
<gene>
    <name evidence="3" type="ORF">Mettu_1580</name>
</gene>
<dbReference type="STRING" id="697282.Mettu_1580"/>
<dbReference type="HOGENOM" id="CLU_019354_1_0_6"/>
<feature type="transmembrane region" description="Helical" evidence="2">
    <location>
        <begin position="181"/>
        <end position="203"/>
    </location>
</feature>
<dbReference type="PANTHER" id="PTHR30097">
    <property type="entry name" value="CATION EFFLUX SYSTEM PROTEIN CUSB"/>
    <property type="match status" value="1"/>
</dbReference>
<dbReference type="EMBL" id="JH109152">
    <property type="protein sequence ID" value="EGW22756.1"/>
    <property type="molecule type" value="Genomic_DNA"/>
</dbReference>
<reference evidence="3 4" key="1">
    <citation type="submission" date="2011-06" db="EMBL/GenBank/DDBJ databases">
        <title>Genomic sequence of Methylobacter tundripaludum SV96.</title>
        <authorList>
            <consortium name="US DOE Joint Genome Institute"/>
            <person name="Lucas S."/>
            <person name="Han J."/>
            <person name="Lapidus A."/>
            <person name="Cheng J.-F."/>
            <person name="Goodwin L."/>
            <person name="Pitluck S."/>
            <person name="Held B."/>
            <person name="Detter J.C."/>
            <person name="Han C."/>
            <person name="Tapia R."/>
            <person name="Land M."/>
            <person name="Hauser L."/>
            <person name="Kyrpides N."/>
            <person name="Ivanova N."/>
            <person name="Ovchinnikova G."/>
            <person name="Pagani I."/>
            <person name="Klotz M.G."/>
            <person name="Dispirito A.A."/>
            <person name="Murrell J.C."/>
            <person name="Dunfield P."/>
            <person name="Kalyuzhnaya M.G."/>
            <person name="Svenning M."/>
            <person name="Trotsenko Y.A."/>
            <person name="Stein L.Y."/>
            <person name="Woyke T."/>
        </authorList>
    </citation>
    <scope>NUCLEOTIDE SEQUENCE [LARGE SCALE GENOMIC DNA]</scope>
    <source>
        <strain evidence="4">ATCC BAA-1195 / DSM 17260 / SV96</strain>
    </source>
</reference>
<keyword evidence="2" id="KW-0472">Membrane</keyword>
<dbReference type="GO" id="GO:0030313">
    <property type="term" value="C:cell envelope"/>
    <property type="evidence" value="ECO:0007669"/>
    <property type="project" value="TreeGrafter"/>
</dbReference>
<dbReference type="Proteomes" id="UP000004664">
    <property type="component" value="Unassembled WGS sequence"/>
</dbReference>
<evidence type="ECO:0000313" key="4">
    <source>
        <dbReference type="Proteomes" id="UP000004664"/>
    </source>
</evidence>
<keyword evidence="1" id="KW-0813">Transport</keyword>
<keyword evidence="2" id="KW-1133">Transmembrane helix</keyword>